<keyword evidence="3" id="KW-0963">Cytoplasm</keyword>
<dbReference type="GO" id="GO:0000976">
    <property type="term" value="F:transcription cis-regulatory region binding"/>
    <property type="evidence" value="ECO:0007669"/>
    <property type="project" value="TreeGrafter"/>
</dbReference>
<dbReference type="RefSeq" id="WP_004999955.1">
    <property type="nucleotide sequence ID" value="NZ_CH672427.1"/>
</dbReference>
<protein>
    <submittedName>
        <fullName evidence="7">Histone-like nucleoid-structuring protein H-NS</fullName>
    </submittedName>
</protein>
<sequence>MMDLSKYTVKDLERLKKDIDKEIASRRKYEERQAREEIKEVAAKYGFTLNELVSGISISKGRLQSKAQGKFQHPEDPSKTWTGRGRKPNWVKEWEAAGCSIDDLRAA</sequence>
<comment type="caution">
    <text evidence="7">The sequence shown here is derived from an EMBL/GenBank/DDBJ whole genome shotgun (WGS) entry which is preliminary data.</text>
</comment>
<dbReference type="InterPro" id="IPR027444">
    <property type="entry name" value="H-NS_C_dom"/>
</dbReference>
<evidence type="ECO:0000313" key="8">
    <source>
        <dbReference type="Proteomes" id="UP000003374"/>
    </source>
</evidence>
<evidence type="ECO:0000256" key="2">
    <source>
        <dbReference type="ARBA" id="ARBA00010610"/>
    </source>
</evidence>
<dbReference type="GO" id="GO:0032993">
    <property type="term" value="C:protein-DNA complex"/>
    <property type="evidence" value="ECO:0007669"/>
    <property type="project" value="TreeGrafter"/>
</dbReference>
<dbReference type="eggNOG" id="COG2916">
    <property type="taxonomic scope" value="Bacteria"/>
</dbReference>
<name>A4BTV5_9GAMM</name>
<evidence type="ECO:0000256" key="4">
    <source>
        <dbReference type="ARBA" id="ARBA00023125"/>
    </source>
</evidence>
<keyword evidence="4" id="KW-0238">DNA-binding</keyword>
<keyword evidence="8" id="KW-1185">Reference proteome</keyword>
<comment type="subcellular location">
    <subcellularLocation>
        <location evidence="1">Cytoplasm</location>
        <location evidence="1">Nucleoid</location>
    </subcellularLocation>
</comment>
<organism evidence="7 8">
    <name type="scientific">Nitrococcus mobilis Nb-231</name>
    <dbReference type="NCBI Taxonomy" id="314278"/>
    <lineage>
        <taxon>Bacteria</taxon>
        <taxon>Pseudomonadati</taxon>
        <taxon>Pseudomonadota</taxon>
        <taxon>Gammaproteobacteria</taxon>
        <taxon>Chromatiales</taxon>
        <taxon>Ectothiorhodospiraceae</taxon>
        <taxon>Nitrococcus</taxon>
    </lineage>
</organism>
<dbReference type="Gene3D" id="4.10.430.10">
    <property type="entry name" value="Histone-like protein H-NS, C-terminal domain"/>
    <property type="match status" value="1"/>
</dbReference>
<dbReference type="PANTHER" id="PTHR38097">
    <property type="match status" value="1"/>
</dbReference>
<dbReference type="Proteomes" id="UP000003374">
    <property type="component" value="Unassembled WGS sequence"/>
</dbReference>
<dbReference type="Pfam" id="PF00816">
    <property type="entry name" value="Histone_HNS"/>
    <property type="match status" value="1"/>
</dbReference>
<dbReference type="SMART" id="SM00528">
    <property type="entry name" value="HNS"/>
    <property type="match status" value="1"/>
</dbReference>
<dbReference type="GO" id="GO:0003681">
    <property type="term" value="F:bent DNA binding"/>
    <property type="evidence" value="ECO:0007669"/>
    <property type="project" value="TreeGrafter"/>
</dbReference>
<accession>A4BTV5</accession>
<dbReference type="InterPro" id="IPR037150">
    <property type="entry name" value="H-NS_C_dom_sf"/>
</dbReference>
<dbReference type="GO" id="GO:0003680">
    <property type="term" value="F:minor groove of adenine-thymine-rich DNA binding"/>
    <property type="evidence" value="ECO:0007669"/>
    <property type="project" value="TreeGrafter"/>
</dbReference>
<evidence type="ECO:0000256" key="1">
    <source>
        <dbReference type="ARBA" id="ARBA00004453"/>
    </source>
</evidence>
<dbReference type="EMBL" id="AAOF01000015">
    <property type="protein sequence ID" value="EAR20919.1"/>
    <property type="molecule type" value="Genomic_DNA"/>
</dbReference>
<evidence type="ECO:0000256" key="5">
    <source>
        <dbReference type="SAM" id="MobiDB-lite"/>
    </source>
</evidence>
<gene>
    <name evidence="7" type="ORF">NB231_04052</name>
</gene>
<evidence type="ECO:0000313" key="7">
    <source>
        <dbReference type="EMBL" id="EAR20919.1"/>
    </source>
</evidence>
<comment type="similarity">
    <text evidence="2">Belongs to the histone-like protein H-NS family.</text>
</comment>
<feature type="region of interest" description="Disordered" evidence="5">
    <location>
        <begin position="63"/>
        <end position="87"/>
    </location>
</feature>
<dbReference type="SUPFAM" id="SSF81273">
    <property type="entry name" value="H-NS histone-like proteins"/>
    <property type="match status" value="1"/>
</dbReference>
<dbReference type="GO" id="GO:0009295">
    <property type="term" value="C:nucleoid"/>
    <property type="evidence" value="ECO:0007669"/>
    <property type="project" value="UniProtKB-SubCell"/>
</dbReference>
<evidence type="ECO:0000256" key="3">
    <source>
        <dbReference type="ARBA" id="ARBA00022490"/>
    </source>
</evidence>
<reference evidence="7 8" key="1">
    <citation type="submission" date="2006-02" db="EMBL/GenBank/DDBJ databases">
        <authorList>
            <person name="Waterbury J."/>
            <person name="Ferriera S."/>
            <person name="Johnson J."/>
            <person name="Kravitz S."/>
            <person name="Halpern A."/>
            <person name="Remington K."/>
            <person name="Beeson K."/>
            <person name="Tran B."/>
            <person name="Rogers Y.-H."/>
            <person name="Friedman R."/>
            <person name="Venter J.C."/>
        </authorList>
    </citation>
    <scope>NUCLEOTIDE SEQUENCE [LARGE SCALE GENOMIC DNA]</scope>
    <source>
        <strain evidence="7 8">Nb-231</strain>
    </source>
</reference>
<dbReference type="GO" id="GO:0005829">
    <property type="term" value="C:cytosol"/>
    <property type="evidence" value="ECO:0007669"/>
    <property type="project" value="TreeGrafter"/>
</dbReference>
<evidence type="ECO:0000259" key="6">
    <source>
        <dbReference type="SMART" id="SM00528"/>
    </source>
</evidence>
<dbReference type="GO" id="GO:0001217">
    <property type="term" value="F:DNA-binding transcription repressor activity"/>
    <property type="evidence" value="ECO:0007669"/>
    <property type="project" value="TreeGrafter"/>
</dbReference>
<dbReference type="HOGENOM" id="CLU_117503_1_2_6"/>
<proteinExistence type="inferred from homology"/>
<dbReference type="PANTHER" id="PTHR38097:SF2">
    <property type="entry name" value="DNA-BINDING PROTEIN STPA"/>
    <property type="match status" value="1"/>
</dbReference>
<dbReference type="AlphaFoldDB" id="A4BTV5"/>
<feature type="domain" description="DNA-binding protein H-NS-like C-terminal" evidence="6">
    <location>
        <begin position="59"/>
        <end position="106"/>
    </location>
</feature>